<accession>A0A096BHZ8</accession>
<dbReference type="STRING" id="1156417.Y919_06480"/>
<name>A0A096BHZ8_9FIRM</name>
<evidence type="ECO:0000313" key="2">
    <source>
        <dbReference type="Proteomes" id="UP000029622"/>
    </source>
</evidence>
<evidence type="ECO:0000313" key="1">
    <source>
        <dbReference type="EMBL" id="KGG80403.1"/>
    </source>
</evidence>
<reference evidence="1 2" key="1">
    <citation type="submission" date="2013-12" db="EMBL/GenBank/DDBJ databases">
        <title>Draft genome sequence of Caloranaerobacter sp. H53214.</title>
        <authorList>
            <person name="Jiang L.J."/>
            <person name="Shao Z.Z."/>
            <person name="Long M.N."/>
        </authorList>
    </citation>
    <scope>NUCLEOTIDE SEQUENCE [LARGE SCALE GENOMIC DNA]</scope>
    <source>
        <strain evidence="1 2">H53214</strain>
    </source>
</reference>
<comment type="caution">
    <text evidence="1">The sequence shown here is derived from an EMBL/GenBank/DDBJ whole genome shotgun (WGS) entry which is preliminary data.</text>
</comment>
<evidence type="ECO:0008006" key="3">
    <source>
        <dbReference type="Google" id="ProtNLM"/>
    </source>
</evidence>
<proteinExistence type="predicted"/>
<gene>
    <name evidence="1" type="ORF">Y919_06480</name>
</gene>
<organism evidence="1 2">
    <name type="scientific">Caloranaerobacter azorensis H53214</name>
    <dbReference type="NCBI Taxonomy" id="1156417"/>
    <lineage>
        <taxon>Bacteria</taxon>
        <taxon>Bacillati</taxon>
        <taxon>Bacillota</taxon>
        <taxon>Tissierellia</taxon>
        <taxon>Tissierellales</taxon>
        <taxon>Thermohalobacteraceae</taxon>
        <taxon>Caloranaerobacter</taxon>
    </lineage>
</organism>
<dbReference type="RefSeq" id="WP_035163406.1">
    <property type="nucleotide sequence ID" value="NZ_AZTB01000027.1"/>
</dbReference>
<protein>
    <recommendedName>
        <fullName evidence="3">DarT domain-containing protein</fullName>
    </recommendedName>
</protein>
<dbReference type="AlphaFoldDB" id="A0A096BHZ8"/>
<dbReference type="Proteomes" id="UP000029622">
    <property type="component" value="Unassembled WGS sequence"/>
</dbReference>
<sequence length="205" mass="24332">MLFPDYTDTGLVYHVVPITDLKRIVSKGIKYDDKATYAAKYLEFHKFIDEFRPDKLPQWVERKKAIFASLNFDENHSWHSHTALLGIKINEDRCWISNENLANSVYESFILKDVPNFHYAKLFLENRGKKLIKDYWDTSLSFIENLKVRKDKTIGYDAEVLIFHDIEPKDIEIIFIISDHKIMTVEEWNEYFKRSGQSDGNWEIT</sequence>
<dbReference type="EMBL" id="AZTB01000027">
    <property type="protein sequence ID" value="KGG80403.1"/>
    <property type="molecule type" value="Genomic_DNA"/>
</dbReference>